<name>A0AAD5GR18_AMBAR</name>
<accession>A0AAD5GR18</accession>
<keyword evidence="8" id="KW-1185">Reference proteome</keyword>
<evidence type="ECO:0000256" key="6">
    <source>
        <dbReference type="SAM" id="MobiDB-lite"/>
    </source>
</evidence>
<feature type="region of interest" description="Disordered" evidence="6">
    <location>
        <begin position="26"/>
        <end position="68"/>
    </location>
</feature>
<dbReference type="EMBL" id="JAMZMK010006453">
    <property type="protein sequence ID" value="KAI7748843.1"/>
    <property type="molecule type" value="Genomic_DNA"/>
</dbReference>
<evidence type="ECO:0000256" key="2">
    <source>
        <dbReference type="ARBA" id="ARBA00023015"/>
    </source>
</evidence>
<evidence type="ECO:0000256" key="1">
    <source>
        <dbReference type="ARBA" id="ARBA00004123"/>
    </source>
</evidence>
<keyword evidence="5" id="KW-0539">Nucleus</keyword>
<dbReference type="GO" id="GO:0003677">
    <property type="term" value="F:DNA binding"/>
    <property type="evidence" value="ECO:0007669"/>
    <property type="project" value="UniProtKB-KW"/>
</dbReference>
<comment type="subcellular location">
    <subcellularLocation>
        <location evidence="1">Nucleus</location>
    </subcellularLocation>
</comment>
<evidence type="ECO:0000313" key="7">
    <source>
        <dbReference type="EMBL" id="KAI7748843.1"/>
    </source>
</evidence>
<keyword evidence="3" id="KW-0238">DNA-binding</keyword>
<organism evidence="7 8">
    <name type="scientific">Ambrosia artemisiifolia</name>
    <name type="common">Common ragweed</name>
    <dbReference type="NCBI Taxonomy" id="4212"/>
    <lineage>
        <taxon>Eukaryota</taxon>
        <taxon>Viridiplantae</taxon>
        <taxon>Streptophyta</taxon>
        <taxon>Embryophyta</taxon>
        <taxon>Tracheophyta</taxon>
        <taxon>Spermatophyta</taxon>
        <taxon>Magnoliopsida</taxon>
        <taxon>eudicotyledons</taxon>
        <taxon>Gunneridae</taxon>
        <taxon>Pentapetalae</taxon>
        <taxon>asterids</taxon>
        <taxon>campanulids</taxon>
        <taxon>Asterales</taxon>
        <taxon>Asteraceae</taxon>
        <taxon>Asteroideae</taxon>
        <taxon>Heliantheae alliance</taxon>
        <taxon>Heliantheae</taxon>
        <taxon>Ambrosia</taxon>
    </lineage>
</organism>
<feature type="compositionally biased region" description="Polar residues" evidence="6">
    <location>
        <begin position="223"/>
        <end position="235"/>
    </location>
</feature>
<evidence type="ECO:0000313" key="8">
    <source>
        <dbReference type="Proteomes" id="UP001206925"/>
    </source>
</evidence>
<comment type="caution">
    <text evidence="7">The sequence shown here is derived from an EMBL/GenBank/DDBJ whole genome shotgun (WGS) entry which is preliminary data.</text>
</comment>
<sequence>MKSHFVVLMYGATGCPELRHFGFSHKPMKETKRSDDNLIENGQSSSKVHTNGNNLSHESSSKSEPVAHGVNNMQTMDKKLNDDKMLANDNTTNTQQLIASSSRPMDKENDQRSELLVENTLPDYMFSESPTTVKPLCLGDNDNGHEQDECRRNSLQPVVVESDGGKKNIVVASGGGSDETEINRIPNSVESEGGLKNNVASSGGSDEVGSNRIQKSVEPDGGQKNNVTASGQVDVTETDRMRKSGESEGGKKKNAADKTREWLKTKLEEAEKGKETTVIQNEVEHSNSMHKRSRPADDPTPPAKNVKREPVTSVSRLHNSGYPSTPTGNSTEPMAKWTEPTKEEPTINHGSVGLVKTEPTMNHGFGDMIKKEPKPEPDDYEEALPPGSSNILFSATMSSYQYLELPSHVKLKSKVILLRNGAELWPVLYQAKLGLKALTQTWSIFAKEKGIKPGDVCEFVLESEAKNSLTSSVLDACQKPFQFRLAILDLTTAKRNR</sequence>
<evidence type="ECO:0000256" key="3">
    <source>
        <dbReference type="ARBA" id="ARBA00023125"/>
    </source>
</evidence>
<protein>
    <recommendedName>
        <fullName evidence="9">TF-B3 domain-containing protein</fullName>
    </recommendedName>
</protein>
<feature type="region of interest" description="Disordered" evidence="6">
    <location>
        <begin position="188"/>
        <end position="363"/>
    </location>
</feature>
<dbReference type="PROSITE" id="PS51257">
    <property type="entry name" value="PROKAR_LIPOPROTEIN"/>
    <property type="match status" value="1"/>
</dbReference>
<keyword evidence="2" id="KW-0805">Transcription regulation</keyword>
<feature type="compositionally biased region" description="Polar residues" evidence="6">
    <location>
        <begin position="312"/>
        <end position="332"/>
    </location>
</feature>
<dbReference type="Proteomes" id="UP001206925">
    <property type="component" value="Unassembled WGS sequence"/>
</dbReference>
<feature type="compositionally biased region" description="Basic and acidic residues" evidence="6">
    <location>
        <begin position="27"/>
        <end position="36"/>
    </location>
</feature>
<feature type="compositionally biased region" description="Polar residues" evidence="6">
    <location>
        <begin position="40"/>
        <end position="58"/>
    </location>
</feature>
<dbReference type="GO" id="GO:0005634">
    <property type="term" value="C:nucleus"/>
    <property type="evidence" value="ECO:0007669"/>
    <property type="project" value="UniProtKB-SubCell"/>
</dbReference>
<dbReference type="AlphaFoldDB" id="A0AAD5GR18"/>
<gene>
    <name evidence="7" type="ORF">M8C21_024930</name>
</gene>
<proteinExistence type="predicted"/>
<keyword evidence="4" id="KW-0804">Transcription</keyword>
<evidence type="ECO:0008006" key="9">
    <source>
        <dbReference type="Google" id="ProtNLM"/>
    </source>
</evidence>
<reference evidence="7" key="1">
    <citation type="submission" date="2022-06" db="EMBL/GenBank/DDBJ databases">
        <title>Uncovering the hologenomic basis of an extraordinary plant invasion.</title>
        <authorList>
            <person name="Bieker V.C."/>
            <person name="Martin M.D."/>
            <person name="Gilbert T."/>
            <person name="Hodgins K."/>
            <person name="Battlay P."/>
            <person name="Petersen B."/>
            <person name="Wilson J."/>
        </authorList>
    </citation>
    <scope>NUCLEOTIDE SEQUENCE</scope>
    <source>
        <strain evidence="7">AA19_3_7</strain>
        <tissue evidence="7">Leaf</tissue>
    </source>
</reference>
<dbReference type="InterPro" id="IPR015300">
    <property type="entry name" value="DNA-bd_pseudobarrel_sf"/>
</dbReference>
<dbReference type="SUPFAM" id="SSF101936">
    <property type="entry name" value="DNA-binding pseudobarrel domain"/>
    <property type="match status" value="1"/>
</dbReference>
<evidence type="ECO:0000256" key="5">
    <source>
        <dbReference type="ARBA" id="ARBA00023242"/>
    </source>
</evidence>
<dbReference type="Gene3D" id="2.40.330.10">
    <property type="entry name" value="DNA-binding pseudobarrel domain"/>
    <property type="match status" value="1"/>
</dbReference>
<feature type="compositionally biased region" description="Basic and acidic residues" evidence="6">
    <location>
        <begin position="237"/>
        <end position="275"/>
    </location>
</feature>
<evidence type="ECO:0000256" key="4">
    <source>
        <dbReference type="ARBA" id="ARBA00023163"/>
    </source>
</evidence>